<evidence type="ECO:0000313" key="2">
    <source>
        <dbReference type="Proteomes" id="UP000004691"/>
    </source>
</evidence>
<reference evidence="1 2" key="1">
    <citation type="submission" date="2012-01" db="EMBL/GenBank/DDBJ databases">
        <title>Improved High-Quality Draft sequence of Saccharomonospora xinjiangensis XJ-54.</title>
        <authorList>
            <consortium name="US DOE Joint Genome Institute"/>
            <person name="Lucas S."/>
            <person name="Han J."/>
            <person name="Lapidus A."/>
            <person name="Cheng J.-F."/>
            <person name="Goodwin L."/>
            <person name="Pitluck S."/>
            <person name="Peters L."/>
            <person name="Mikhailova N."/>
            <person name="Teshima H."/>
            <person name="Detter J.C."/>
            <person name="Han C."/>
            <person name="Tapia R."/>
            <person name="Land M."/>
            <person name="Hauser L."/>
            <person name="Kyrpides N."/>
            <person name="Ivanova N."/>
            <person name="Pagani I."/>
            <person name="Brambilla E.-M."/>
            <person name="Klenk H.-P."/>
            <person name="Woyke T."/>
        </authorList>
    </citation>
    <scope>NUCLEOTIDE SEQUENCE [LARGE SCALE GENOMIC DNA]</scope>
    <source>
        <strain evidence="1 2">XJ-54</strain>
    </source>
</reference>
<proteinExistence type="predicted"/>
<dbReference type="STRING" id="882086.SacxiDRAFT_3258"/>
<dbReference type="RefSeq" id="WP_006239632.1">
    <property type="nucleotide sequence ID" value="NZ_JH636049.1"/>
</dbReference>
<protein>
    <recommendedName>
        <fullName evidence="3">Excreted virulence factor EspC, type VII ESX diderm</fullName>
    </recommendedName>
</protein>
<dbReference type="EMBL" id="JH636049">
    <property type="protein sequence ID" value="EID55464.1"/>
    <property type="molecule type" value="Genomic_DNA"/>
</dbReference>
<organism evidence="1 2">
    <name type="scientific">Saccharomonospora xinjiangensis XJ-54</name>
    <dbReference type="NCBI Taxonomy" id="882086"/>
    <lineage>
        <taxon>Bacteria</taxon>
        <taxon>Bacillati</taxon>
        <taxon>Actinomycetota</taxon>
        <taxon>Actinomycetes</taxon>
        <taxon>Pseudonocardiales</taxon>
        <taxon>Pseudonocardiaceae</taxon>
        <taxon>Saccharomonospora</taxon>
    </lineage>
</organism>
<gene>
    <name evidence="1" type="ORF">SacxiDRAFT_3258</name>
</gene>
<accession>I0V5R1</accession>
<keyword evidence="2" id="KW-1185">Reference proteome</keyword>
<evidence type="ECO:0008006" key="3">
    <source>
        <dbReference type="Google" id="ProtNLM"/>
    </source>
</evidence>
<evidence type="ECO:0000313" key="1">
    <source>
        <dbReference type="EMBL" id="EID55464.1"/>
    </source>
</evidence>
<dbReference type="OrthoDB" id="3628301at2"/>
<sequence>MSAGFRTEAEAFDAFGNQLDDLAATLREIGEMIGSCVADPGIFGVVGQVFGAGASMHCAEASGQFNEYADCVEKLKDKLITAKRTYEAQDDAVRSTIARYTV</sequence>
<dbReference type="AlphaFoldDB" id="I0V5R1"/>
<name>I0V5R1_9PSEU</name>
<dbReference type="Proteomes" id="UP000004691">
    <property type="component" value="Unassembled WGS sequence"/>
</dbReference>
<dbReference type="HOGENOM" id="CLU_177497_0_0_11"/>